<sequence length="497" mass="55256">MKSARLKRLNIYQECHKILSSVRIDWALCKLGAAGGTDASVKSLTEGSNLLLLKACRRLLLGKRQPDPDVDDISANKSADVHFNSEGEVVVDDNDDDDDEIRIEDVSASQPVEKRKDNKPVNGSTASTIHFDDLDSAHWAVEGMAYITMNADVKEEIINDGHLVSALLRFAEHCQKDSSFALCSVLAHLTNSFERQQIEPEILELAKFSKQHIPEDHPYDSDAYIQERRQKLINMGLASSLYQLTMRVATALVGTNQGLFELISRIYLACSELVECRGKLVQGGSGKALLKLSKSTLNTDTGKTLASQALARLTITADPRVTFPGQKKNIKFLHEDMNKGRLDIEIRKKASTLTLLTHTLNTNYRIMAEHGLPLIDHCLFEDHPMIRRAATECVANLAQSHGFVISSGGTIPLDDTDLAKKLSYLTCPTERVKLLVLYCGELDDLLLVRAASGALASMSYDPGIIRKITNVSLTKRKSFQFTKTNCELTMFYLWINF</sequence>
<evidence type="ECO:0000313" key="3">
    <source>
        <dbReference type="EMBL" id="VDP64633.1"/>
    </source>
</evidence>
<dbReference type="InterPro" id="IPR011989">
    <property type="entry name" value="ARM-like"/>
</dbReference>
<dbReference type="AlphaFoldDB" id="A0A183KSD7"/>
<dbReference type="WBParaSite" id="SCUD_0001797701-mRNA-1">
    <property type="protein sequence ID" value="SCUD_0001797701-mRNA-1"/>
    <property type="gene ID" value="SCUD_0001797701"/>
</dbReference>
<dbReference type="STRING" id="6186.A0A183KSD7"/>
<accession>A0A183KSD7</accession>
<evidence type="ECO:0000256" key="2">
    <source>
        <dbReference type="ARBA" id="ARBA00022490"/>
    </source>
</evidence>
<organism evidence="5">
    <name type="scientific">Schistosoma curassoni</name>
    <dbReference type="NCBI Taxonomy" id="6186"/>
    <lineage>
        <taxon>Eukaryota</taxon>
        <taxon>Metazoa</taxon>
        <taxon>Spiralia</taxon>
        <taxon>Lophotrochozoa</taxon>
        <taxon>Platyhelminthes</taxon>
        <taxon>Trematoda</taxon>
        <taxon>Digenea</taxon>
        <taxon>Strigeidida</taxon>
        <taxon>Schistosomatoidea</taxon>
        <taxon>Schistosomatidae</taxon>
        <taxon>Schistosoma</taxon>
    </lineage>
</organism>
<evidence type="ECO:0000313" key="5">
    <source>
        <dbReference type="WBParaSite" id="SCUD_0001797701-mRNA-1"/>
    </source>
</evidence>
<evidence type="ECO:0000313" key="4">
    <source>
        <dbReference type="Proteomes" id="UP000279833"/>
    </source>
</evidence>
<dbReference type="InterPro" id="IPR016024">
    <property type="entry name" value="ARM-type_fold"/>
</dbReference>
<dbReference type="EMBL" id="UZAK01040465">
    <property type="protein sequence ID" value="VDP64633.1"/>
    <property type="molecule type" value="Genomic_DNA"/>
</dbReference>
<reference evidence="5" key="1">
    <citation type="submission" date="2016-06" db="UniProtKB">
        <authorList>
            <consortium name="WormBaseParasite"/>
        </authorList>
    </citation>
    <scope>IDENTIFICATION</scope>
</reference>
<dbReference type="Gene3D" id="1.25.10.10">
    <property type="entry name" value="Leucine-rich Repeat Variant"/>
    <property type="match status" value="1"/>
</dbReference>
<evidence type="ECO:0000256" key="1">
    <source>
        <dbReference type="ARBA" id="ARBA00004496"/>
    </source>
</evidence>
<keyword evidence="2" id="KW-0963">Cytoplasm</keyword>
<comment type="subcellular location">
    <subcellularLocation>
        <location evidence="1">Cytoplasm</location>
    </subcellularLocation>
</comment>
<reference evidence="3 4" key="2">
    <citation type="submission" date="2018-11" db="EMBL/GenBank/DDBJ databases">
        <authorList>
            <consortium name="Pathogen Informatics"/>
        </authorList>
    </citation>
    <scope>NUCLEOTIDE SEQUENCE [LARGE SCALE GENOMIC DNA]</scope>
    <source>
        <strain evidence="3">Dakar</strain>
        <strain evidence="4">Dakar, Senegal</strain>
    </source>
</reference>
<dbReference type="GO" id="GO:0051879">
    <property type="term" value="F:Hsp90 protein binding"/>
    <property type="evidence" value="ECO:0007669"/>
    <property type="project" value="TreeGrafter"/>
</dbReference>
<dbReference type="PANTHER" id="PTHR45994:SF1">
    <property type="entry name" value="FI21225P1"/>
    <property type="match status" value="1"/>
</dbReference>
<name>A0A183KSD7_9TREM</name>
<keyword evidence="4" id="KW-1185">Reference proteome</keyword>
<proteinExistence type="predicted"/>
<dbReference type="SUPFAM" id="SSF48371">
    <property type="entry name" value="ARM repeat"/>
    <property type="match status" value="1"/>
</dbReference>
<dbReference type="PANTHER" id="PTHR45994">
    <property type="entry name" value="FI21225P1"/>
    <property type="match status" value="1"/>
</dbReference>
<dbReference type="Proteomes" id="UP000279833">
    <property type="component" value="Unassembled WGS sequence"/>
</dbReference>
<protein>
    <submittedName>
        <fullName evidence="5">UNC45-central domain-containing protein</fullName>
    </submittedName>
</protein>
<dbReference type="GO" id="GO:0005737">
    <property type="term" value="C:cytoplasm"/>
    <property type="evidence" value="ECO:0007669"/>
    <property type="project" value="UniProtKB-SubCell"/>
</dbReference>
<gene>
    <name evidence="3" type="ORF">SCUD_LOCUS17974</name>
</gene>